<feature type="signal peptide" evidence="1">
    <location>
        <begin position="1"/>
        <end position="21"/>
    </location>
</feature>
<dbReference type="EMBL" id="CP072800">
    <property type="protein sequence ID" value="QTR50749.1"/>
    <property type="molecule type" value="Genomic_DNA"/>
</dbReference>
<name>A0ABX7X4G8_9GAMM</name>
<dbReference type="PANTHER" id="PTHR35535">
    <property type="entry name" value="HEAT SHOCK PROTEIN HSLJ"/>
    <property type="match status" value="1"/>
</dbReference>
<evidence type="ECO:0000259" key="2">
    <source>
        <dbReference type="Pfam" id="PF03724"/>
    </source>
</evidence>
<feature type="domain" description="DUF306" evidence="2">
    <location>
        <begin position="143"/>
        <end position="253"/>
    </location>
</feature>
<evidence type="ECO:0000313" key="4">
    <source>
        <dbReference type="Proteomes" id="UP000672027"/>
    </source>
</evidence>
<reference evidence="3 4" key="1">
    <citation type="submission" date="2021-04" db="EMBL/GenBank/DDBJ databases">
        <title>Genomics, taxonomy and metabolism of representatives of sulfur bacteria of the genus Thiothrix: Thiothrix fructosivorans QT, Thiothrix unzii A1T and three new species, Thiothrix subterranea sp. nov., Thiothrix litoralis sp. nov. and 'Candidatus Thiothrix anitrata' sp. nov.</title>
        <authorList>
            <person name="Ravin N.V."/>
            <person name="Smolyakov D."/>
            <person name="Rudenko T.S."/>
            <person name="Mardanov A.V."/>
            <person name="Beletsky A.V."/>
            <person name="Markov N.D."/>
            <person name="Fomenkov A.I."/>
            <person name="Roberts R.J."/>
            <person name="Karnachuk O.V."/>
            <person name="Novikov A."/>
            <person name="Grabovich M.Y."/>
        </authorList>
    </citation>
    <scope>NUCLEOTIDE SEQUENCE [LARGE SCALE GENOMIC DNA]</scope>
    <source>
        <strain evidence="3 4">A52</strain>
    </source>
</reference>
<sequence>MKKILFPLVVCFALLCNTAYAVDAKLNKTEWTLQSLSGWNAQSPAKLPQPATLAFSGDNVSGNDGCNLFNGIYTQTAKPNSLRIPTDKMMSTMMACMGGADKLSRMYLQALNRTTGYQLNNNILTLKDARGRKLATFNKPATTLPGTNWQVMDYHNGQQGIVSSINTERMRMTFSKDGGVTGNAGCNRFFGTYTHNPRNNSIAISQLGATKMFCQQPEDVMQEEALFLKALTSAKTYRRSGASLELSNAQGIHVVGLRLK</sequence>
<protein>
    <submittedName>
        <fullName evidence="3">META domain-containing protein</fullName>
    </submittedName>
</protein>
<gene>
    <name evidence="3" type="ORF">J8380_04035</name>
</gene>
<dbReference type="PANTHER" id="PTHR35535:SF1">
    <property type="entry name" value="HEAT SHOCK PROTEIN HSLJ"/>
    <property type="match status" value="1"/>
</dbReference>
<evidence type="ECO:0000256" key="1">
    <source>
        <dbReference type="SAM" id="SignalP"/>
    </source>
</evidence>
<dbReference type="Gene3D" id="2.40.128.270">
    <property type="match status" value="2"/>
</dbReference>
<dbReference type="Proteomes" id="UP000672027">
    <property type="component" value="Chromosome"/>
</dbReference>
<dbReference type="Pfam" id="PF03724">
    <property type="entry name" value="META"/>
    <property type="match status" value="2"/>
</dbReference>
<proteinExistence type="predicted"/>
<keyword evidence="4" id="KW-1185">Reference proteome</keyword>
<feature type="chain" id="PRO_5047467222" evidence="1">
    <location>
        <begin position="22"/>
        <end position="260"/>
    </location>
</feature>
<evidence type="ECO:0000313" key="3">
    <source>
        <dbReference type="EMBL" id="QTR50749.1"/>
    </source>
</evidence>
<dbReference type="RefSeq" id="WP_210228557.1">
    <property type="nucleotide sequence ID" value="NZ_CP072800.1"/>
</dbReference>
<feature type="domain" description="DUF306" evidence="2">
    <location>
        <begin position="24"/>
        <end position="137"/>
    </location>
</feature>
<dbReference type="InterPro" id="IPR053147">
    <property type="entry name" value="Hsp_HslJ-like"/>
</dbReference>
<dbReference type="InterPro" id="IPR038670">
    <property type="entry name" value="HslJ-like_sf"/>
</dbReference>
<organism evidence="3 4">
    <name type="scientific">Candidatus Thiothrix anitrata</name>
    <dbReference type="NCBI Taxonomy" id="2823902"/>
    <lineage>
        <taxon>Bacteria</taxon>
        <taxon>Pseudomonadati</taxon>
        <taxon>Pseudomonadota</taxon>
        <taxon>Gammaproteobacteria</taxon>
        <taxon>Thiotrichales</taxon>
        <taxon>Thiotrichaceae</taxon>
        <taxon>Thiothrix</taxon>
    </lineage>
</organism>
<accession>A0ABX7X4G8</accession>
<keyword evidence="1" id="KW-0732">Signal</keyword>
<dbReference type="InterPro" id="IPR005184">
    <property type="entry name" value="DUF306_Meta_HslJ"/>
</dbReference>